<dbReference type="EMBL" id="QGHV01000035">
    <property type="protein sequence ID" value="PWT37211.1"/>
    <property type="molecule type" value="Genomic_DNA"/>
</dbReference>
<organism evidence="1 2">
    <name type="scientific">Limosilactobacillus reuteri</name>
    <name type="common">Lactobacillus reuteri</name>
    <dbReference type="NCBI Taxonomy" id="1598"/>
    <lineage>
        <taxon>Bacteria</taxon>
        <taxon>Bacillati</taxon>
        <taxon>Bacillota</taxon>
        <taxon>Bacilli</taxon>
        <taxon>Lactobacillales</taxon>
        <taxon>Lactobacillaceae</taxon>
        <taxon>Limosilactobacillus</taxon>
    </lineage>
</organism>
<protein>
    <submittedName>
        <fullName evidence="1">Uncharacterized protein</fullName>
    </submittedName>
</protein>
<gene>
    <name evidence="1" type="ORF">DKZ35_06505</name>
</gene>
<comment type="caution">
    <text evidence="1">The sequence shown here is derived from an EMBL/GenBank/DDBJ whole genome shotgun (WGS) entry which is preliminary data.</text>
</comment>
<dbReference type="Proteomes" id="UP000245735">
    <property type="component" value="Unassembled WGS sequence"/>
</dbReference>
<dbReference type="AlphaFoldDB" id="A0ABD6Y683"/>
<name>A0ABD6Y683_LIMRT</name>
<dbReference type="RefSeq" id="WP_109884035.1">
    <property type="nucleotide sequence ID" value="NZ_QGHR01000013.1"/>
</dbReference>
<proteinExistence type="predicted"/>
<sequence length="109" mass="12581">MRYYGELPVNVVRVWSAIVGVEEVQFVDLKVIGTGKSIEGVRADTLTDVPFTKKHKIVFVKGNKKQKFIWDSPEYKKFVYDNKLNETMIQNCIKGVVKTHQGYIITEEK</sequence>
<evidence type="ECO:0000313" key="1">
    <source>
        <dbReference type="EMBL" id="PWT37211.1"/>
    </source>
</evidence>
<accession>A0ABD6Y683</accession>
<evidence type="ECO:0000313" key="2">
    <source>
        <dbReference type="Proteomes" id="UP000245735"/>
    </source>
</evidence>
<reference evidence="2" key="1">
    <citation type="journal article" date="2018" name="Front. Microbiol.">
        <title>Comparative Genomics of the Herbivore Gut Symbiont Lactobacillus reuteri Reveals Genetic Diversity and Lifestyle Adaptation.</title>
        <authorList>
            <person name="Zhao J."/>
        </authorList>
    </citation>
    <scope>NUCLEOTIDE SEQUENCE [LARGE SCALE GENOMIC DNA]</scope>
    <source>
        <strain evidence="2">LR9</strain>
    </source>
</reference>